<accession>A0A5M3MXK7</accession>
<dbReference type="GeneID" id="19202786"/>
<dbReference type="InterPro" id="IPR036910">
    <property type="entry name" value="HMG_box_dom_sf"/>
</dbReference>
<dbReference type="OrthoDB" id="3033638at2759"/>
<dbReference type="AlphaFoldDB" id="A0A5M3MXK7"/>
<reference evidence="3" key="1">
    <citation type="journal article" date="2012" name="Science">
        <title>The Paleozoic origin of enzymatic lignin decomposition reconstructed from 31 fungal genomes.</title>
        <authorList>
            <person name="Floudas D."/>
            <person name="Binder M."/>
            <person name="Riley R."/>
            <person name="Barry K."/>
            <person name="Blanchette R.A."/>
            <person name="Henrissat B."/>
            <person name="Martinez A.T."/>
            <person name="Otillar R."/>
            <person name="Spatafora J.W."/>
            <person name="Yadav J.S."/>
            <person name="Aerts A."/>
            <person name="Benoit I."/>
            <person name="Boyd A."/>
            <person name="Carlson A."/>
            <person name="Copeland A."/>
            <person name="Coutinho P.M."/>
            <person name="de Vries R.P."/>
            <person name="Ferreira P."/>
            <person name="Findley K."/>
            <person name="Foster B."/>
            <person name="Gaskell J."/>
            <person name="Glotzer D."/>
            <person name="Gorecki P."/>
            <person name="Heitman J."/>
            <person name="Hesse C."/>
            <person name="Hori C."/>
            <person name="Igarashi K."/>
            <person name="Jurgens J.A."/>
            <person name="Kallen N."/>
            <person name="Kersten P."/>
            <person name="Kohler A."/>
            <person name="Kuees U."/>
            <person name="Kumar T.K.A."/>
            <person name="Kuo A."/>
            <person name="LaButti K."/>
            <person name="Larrondo L.F."/>
            <person name="Lindquist E."/>
            <person name="Ling A."/>
            <person name="Lombard V."/>
            <person name="Lucas S."/>
            <person name="Lundell T."/>
            <person name="Martin R."/>
            <person name="McLaughlin D.J."/>
            <person name="Morgenstern I."/>
            <person name="Morin E."/>
            <person name="Murat C."/>
            <person name="Nagy L.G."/>
            <person name="Nolan M."/>
            <person name="Ohm R.A."/>
            <person name="Patyshakuliyeva A."/>
            <person name="Rokas A."/>
            <person name="Ruiz-Duenas F.J."/>
            <person name="Sabat G."/>
            <person name="Salamov A."/>
            <person name="Samejima M."/>
            <person name="Schmutz J."/>
            <person name="Slot J.C."/>
            <person name="St John F."/>
            <person name="Stenlid J."/>
            <person name="Sun H."/>
            <person name="Sun S."/>
            <person name="Syed K."/>
            <person name="Tsang A."/>
            <person name="Wiebenga A."/>
            <person name="Young D."/>
            <person name="Pisabarro A."/>
            <person name="Eastwood D.C."/>
            <person name="Martin F."/>
            <person name="Cullen D."/>
            <person name="Grigoriev I.V."/>
            <person name="Hibbett D.S."/>
        </authorList>
    </citation>
    <scope>NUCLEOTIDE SEQUENCE [LARGE SCALE GENOMIC DNA]</scope>
    <source>
        <strain evidence="3">RWD-64-598 SS2</strain>
    </source>
</reference>
<gene>
    <name evidence="2" type="ORF">CONPUDRAFT_150947</name>
</gene>
<evidence type="ECO:0000313" key="2">
    <source>
        <dbReference type="EMBL" id="EIW83899.1"/>
    </source>
</evidence>
<protein>
    <submittedName>
        <fullName evidence="2">Uncharacterized protein</fullName>
    </submittedName>
</protein>
<dbReference type="KEGG" id="cput:CONPUDRAFT_150947"/>
<dbReference type="EMBL" id="JH711575">
    <property type="protein sequence ID" value="EIW83899.1"/>
    <property type="molecule type" value="Genomic_DNA"/>
</dbReference>
<dbReference type="Proteomes" id="UP000053558">
    <property type="component" value="Unassembled WGS sequence"/>
</dbReference>
<name>A0A5M3MXK7_CONPW</name>
<evidence type="ECO:0000256" key="1">
    <source>
        <dbReference type="SAM" id="MobiDB-lite"/>
    </source>
</evidence>
<proteinExistence type="predicted"/>
<comment type="caution">
    <text evidence="2">The sequence shown here is derived from an EMBL/GenBank/DDBJ whole genome shotgun (WGS) entry which is preliminary data.</text>
</comment>
<keyword evidence="3" id="KW-1185">Reference proteome</keyword>
<feature type="compositionally biased region" description="Basic residues" evidence="1">
    <location>
        <begin position="15"/>
        <end position="25"/>
    </location>
</feature>
<feature type="region of interest" description="Disordered" evidence="1">
    <location>
        <begin position="447"/>
        <end position="491"/>
    </location>
</feature>
<organism evidence="2 3">
    <name type="scientific">Coniophora puteana (strain RWD-64-598)</name>
    <name type="common">Brown rot fungus</name>
    <dbReference type="NCBI Taxonomy" id="741705"/>
    <lineage>
        <taxon>Eukaryota</taxon>
        <taxon>Fungi</taxon>
        <taxon>Dikarya</taxon>
        <taxon>Basidiomycota</taxon>
        <taxon>Agaricomycotina</taxon>
        <taxon>Agaricomycetes</taxon>
        <taxon>Agaricomycetidae</taxon>
        <taxon>Boletales</taxon>
        <taxon>Coniophorineae</taxon>
        <taxon>Coniophoraceae</taxon>
        <taxon>Coniophora</taxon>
    </lineage>
</organism>
<dbReference type="RefSeq" id="XP_007765756.1">
    <property type="nucleotide sequence ID" value="XM_007767566.1"/>
</dbReference>
<dbReference type="SUPFAM" id="SSF47095">
    <property type="entry name" value="HMG-box"/>
    <property type="match status" value="1"/>
</dbReference>
<feature type="compositionally biased region" description="Basic residues" evidence="1">
    <location>
        <begin position="449"/>
        <end position="463"/>
    </location>
</feature>
<feature type="region of interest" description="Disordered" evidence="1">
    <location>
        <begin position="1"/>
        <end position="37"/>
    </location>
</feature>
<sequence>MDAPPRYMKTILSKGTRKPTRRRFAAPKIPKTPAEKAVTKTKRSARNKAFKEALKEAQEMVLQKATSMRERFGDHTVDWYFEYILQQTRMEQSKRQPTSWNAFVRCTTRKLNDALPPDAPHLSASDRGPELKALWDAIPKEERAEYAKEMLEELREVRENQDEGTHNVPLQAWHDAHAVLKKCEGELDRVAARTDTRIILLAVRSDTTHVLWPYIYMSTPTLRDYFYTLSRHTPREFATKLEACCISGLVGLINNSKDEFALLKKQIVDLVLNKLRFATNHNWTRTPYSTFDTAVTEKYGVVYKGYPIKFVNPSTFTNLQDLQVTLGAWESGTAKFDKLTTEEWAQWKAELQAKCFAELSASVESPAAHPAPSESSDAANMTPPAITASAPIAAPALAPLPRAPATAMSPAPAVYPTPGPAPAAYPAPAPASNAGPPMQFIMAGPNGRAVKKGRPATQRKRKKDSQGAATAPAVNGSQLPVPGTPSAGHLGVQTLSNTATVLLPESNVQQQLSPAFHHTTAPGTQPNTLTLSHHAPFTAQEYTALDLGLITPATRQQSGGMDLSIPLYSGYDDYNVGASVDPSNTNALYILNGFDPSVAYNT</sequence>
<evidence type="ECO:0000313" key="3">
    <source>
        <dbReference type="Proteomes" id="UP000053558"/>
    </source>
</evidence>